<gene>
    <name evidence="3" type="ORF">HMPREF1068_03474</name>
</gene>
<sequence length="292" mass="34725">MKTLFSLEKTVAIRGIAITLIIFSHVIGCLGVRYATPLGGIGVAIFLILSGYGLKESYDKKGLSFFWKNKFLNVYIPYLIVELLLFFRFGDFDILSLLLLKPRVSYFWYLNFLLVNYLIFFVLYLKSWHKYDNFILLIISCLFFFYCGELRAEQCFSFTLGVFLSKYKYRFQRYINKCTIFYCFLIGFIALYIKQIEWCRTGNYYVFIFMQVLNKIPLGLSIMFLSIFFKKYTLWSYIGKYSYELYLTHVLFIPILIVDLSLSSILIYIIFFISSAFFIFRIKKDIISLIKY</sequence>
<keyword evidence="1" id="KW-0812">Transmembrane</keyword>
<proteinExistence type="predicted"/>
<reference evidence="3 4" key="1">
    <citation type="submission" date="2012-02" db="EMBL/GenBank/DDBJ databases">
        <title>The Genome Sequence of Bacteroides nordii CL02T12C05.</title>
        <authorList>
            <consortium name="The Broad Institute Genome Sequencing Platform"/>
            <person name="Earl A."/>
            <person name="Ward D."/>
            <person name="Feldgarden M."/>
            <person name="Gevers D."/>
            <person name="Zitomersky N.L."/>
            <person name="Coyne M.J."/>
            <person name="Comstock L.E."/>
            <person name="Young S.K."/>
            <person name="Zeng Q."/>
            <person name="Gargeya S."/>
            <person name="Fitzgerald M."/>
            <person name="Haas B."/>
            <person name="Abouelleil A."/>
            <person name="Alvarado L."/>
            <person name="Arachchi H.M."/>
            <person name="Berlin A."/>
            <person name="Chapman S.B."/>
            <person name="Gearin G."/>
            <person name="Goldberg J."/>
            <person name="Griggs A."/>
            <person name="Gujja S."/>
            <person name="Hansen M."/>
            <person name="Heiman D."/>
            <person name="Howarth C."/>
            <person name="Larimer J."/>
            <person name="Lui A."/>
            <person name="MacDonald P.J.P."/>
            <person name="McCowen C."/>
            <person name="Montmayeur A."/>
            <person name="Murphy C."/>
            <person name="Neiman D."/>
            <person name="Pearson M."/>
            <person name="Priest M."/>
            <person name="Roberts A."/>
            <person name="Saif S."/>
            <person name="Shea T."/>
            <person name="Sisk P."/>
            <person name="Stolte C."/>
            <person name="Sykes S."/>
            <person name="Wortman J."/>
            <person name="Nusbaum C."/>
            <person name="Birren B."/>
        </authorList>
    </citation>
    <scope>NUCLEOTIDE SEQUENCE [LARGE SCALE GENOMIC DNA]</scope>
    <source>
        <strain evidence="3 4">CL02T12C05</strain>
    </source>
</reference>
<dbReference type="InterPro" id="IPR002656">
    <property type="entry name" value="Acyl_transf_3_dom"/>
</dbReference>
<feature type="transmembrane region" description="Helical" evidence="1">
    <location>
        <begin position="34"/>
        <end position="54"/>
    </location>
</feature>
<dbReference type="AlphaFoldDB" id="I9RUC7"/>
<evidence type="ECO:0000313" key="4">
    <source>
        <dbReference type="Proteomes" id="UP000003089"/>
    </source>
</evidence>
<dbReference type="HOGENOM" id="CLU_952050_0_0_10"/>
<comment type="caution">
    <text evidence="3">The sequence shown here is derived from an EMBL/GenBank/DDBJ whole genome shotgun (WGS) entry which is preliminary data.</text>
</comment>
<dbReference type="Pfam" id="PF01757">
    <property type="entry name" value="Acyl_transf_3"/>
    <property type="match status" value="1"/>
</dbReference>
<feature type="transmembrane region" description="Helical" evidence="1">
    <location>
        <begin position="75"/>
        <end position="100"/>
    </location>
</feature>
<dbReference type="GO" id="GO:0016747">
    <property type="term" value="F:acyltransferase activity, transferring groups other than amino-acyl groups"/>
    <property type="evidence" value="ECO:0007669"/>
    <property type="project" value="InterPro"/>
</dbReference>
<feature type="transmembrane region" description="Helical" evidence="1">
    <location>
        <begin position="12"/>
        <end position="28"/>
    </location>
</feature>
<dbReference type="RefSeq" id="WP_007486724.1">
    <property type="nucleotide sequence ID" value="NZ_JH724315.1"/>
</dbReference>
<feature type="transmembrane region" description="Helical" evidence="1">
    <location>
        <begin position="106"/>
        <end position="125"/>
    </location>
</feature>
<feature type="transmembrane region" description="Helical" evidence="1">
    <location>
        <begin position="205"/>
        <end position="229"/>
    </location>
</feature>
<feature type="domain" description="Acyltransferase 3" evidence="2">
    <location>
        <begin position="13"/>
        <end position="279"/>
    </location>
</feature>
<protein>
    <recommendedName>
        <fullName evidence="2">Acyltransferase 3 domain-containing protein</fullName>
    </recommendedName>
</protein>
<feature type="transmembrane region" description="Helical" evidence="1">
    <location>
        <begin position="134"/>
        <end position="152"/>
    </location>
</feature>
<accession>I9RUC7</accession>
<evidence type="ECO:0000313" key="3">
    <source>
        <dbReference type="EMBL" id="EIY46706.1"/>
    </source>
</evidence>
<name>I9RUC7_9BACE</name>
<dbReference type="STRING" id="997884.HMPREF1068_03474"/>
<dbReference type="Proteomes" id="UP000003089">
    <property type="component" value="Unassembled WGS sequence"/>
</dbReference>
<organism evidence="3 4">
    <name type="scientific">Bacteroides nordii CL02T12C05</name>
    <dbReference type="NCBI Taxonomy" id="997884"/>
    <lineage>
        <taxon>Bacteria</taxon>
        <taxon>Pseudomonadati</taxon>
        <taxon>Bacteroidota</taxon>
        <taxon>Bacteroidia</taxon>
        <taxon>Bacteroidales</taxon>
        <taxon>Bacteroidaceae</taxon>
        <taxon>Bacteroides</taxon>
    </lineage>
</organism>
<evidence type="ECO:0000259" key="2">
    <source>
        <dbReference type="Pfam" id="PF01757"/>
    </source>
</evidence>
<feature type="transmembrane region" description="Helical" evidence="1">
    <location>
        <begin position="249"/>
        <end position="280"/>
    </location>
</feature>
<keyword evidence="1" id="KW-1133">Transmembrane helix</keyword>
<feature type="transmembrane region" description="Helical" evidence="1">
    <location>
        <begin position="174"/>
        <end position="193"/>
    </location>
</feature>
<dbReference type="PATRIC" id="fig|997884.3.peg.3560"/>
<dbReference type="EMBL" id="AGXS01000023">
    <property type="protein sequence ID" value="EIY46706.1"/>
    <property type="molecule type" value="Genomic_DNA"/>
</dbReference>
<evidence type="ECO:0000256" key="1">
    <source>
        <dbReference type="SAM" id="Phobius"/>
    </source>
</evidence>
<keyword evidence="4" id="KW-1185">Reference proteome</keyword>
<keyword evidence="1" id="KW-0472">Membrane</keyword>
<dbReference type="eggNOG" id="COG3936">
    <property type="taxonomic scope" value="Bacteria"/>
</dbReference>